<keyword evidence="4" id="KW-0326">Glycosidase</keyword>
<keyword evidence="3" id="KW-0378">Hydrolase</keyword>
<dbReference type="InterPro" id="IPR037094">
    <property type="entry name" value="Glyco_hydro_38_cen_sf"/>
</dbReference>
<dbReference type="SUPFAM" id="SSF88688">
    <property type="entry name" value="Families 57/38 glycoside transferase middle domain"/>
    <property type="match status" value="1"/>
</dbReference>
<dbReference type="SUPFAM" id="SSF88713">
    <property type="entry name" value="Glycoside hydrolase/deacetylase"/>
    <property type="match status" value="1"/>
</dbReference>
<proteinExistence type="inferred from homology"/>
<dbReference type="Gene3D" id="3.20.110.10">
    <property type="entry name" value="Glycoside hydrolase 38, N terminal domain"/>
    <property type="match status" value="1"/>
</dbReference>
<dbReference type="Gene3D" id="2.70.98.30">
    <property type="entry name" value="Golgi alpha-mannosidase II, domain 4"/>
    <property type="match status" value="1"/>
</dbReference>
<dbReference type="Pfam" id="PF09261">
    <property type="entry name" value="Alpha-mann_mid"/>
    <property type="match status" value="1"/>
</dbReference>
<evidence type="ECO:0000256" key="3">
    <source>
        <dbReference type="ARBA" id="ARBA00022801"/>
    </source>
</evidence>
<evidence type="ECO:0000313" key="7">
    <source>
        <dbReference type="Proteomes" id="UP000245202"/>
    </source>
</evidence>
<keyword evidence="7" id="KW-1185">Reference proteome</keyword>
<dbReference type="AlphaFoldDB" id="A0A2R5EJC8"/>
<evidence type="ECO:0000313" key="6">
    <source>
        <dbReference type="EMBL" id="GBG05729.1"/>
    </source>
</evidence>
<sequence length="904" mass="102471">MSTYKSIHLVAHTHWDREWYLPFETFRFRLVGLIDRLLRTMDEDKEYRFHFDGQVIALEDYLEIRPERRADLERFIREGRLTIGPWYVLVDEFLVSGESMIRNLEEGRRIGSSFGPMLEVGYLPDTFGHIAQMPQLLKEYGFEYALIWRGLNGTPEQVPTEFEWESPSGHRVKTVHLSHMYGYTSAMNLPVDQEQAEERLRELIGHIGPYAKSGHVLLMNGFDHMEPQRHITAMIDQWNTKPNESPMKFSSIEGYVRDCFGELPKVPVLGGEFRRTSHTPGGVINTIIPNVLSARVYLKQQNATVQNLLERLVEPLEALALAAGDGHHPAFVRQAWKYVLQNHPHDSICGCSIDDVHDEMETRNRKAGHIGEQLVTETLARMSDKVALSWLPPGGNPVLLFNPLPWRRDALTEIELDADDATLYRSVKVTDEAGESYEAEIVEYEKVCPIETDSLRYPLGKGETYRHKVRIFVRNLPPLGYKTIAAQLRKIPEFAHIPARATSNSIENEFVRITAEPDGTLTWTDLETGEHFRGLHRFEDSGDVGDEYLYSRPLLNEHFTSATVRSIRVSGEGRGWQRLTVSYELLVPRSAEPDARRRSSDLVALDIRTEVTLVSRSRTASVQTTVDNRALDHRLRLLFPMKKGERPIQAGGAFDVSERPDRVQQPPMDVWVENEPTTFPFQHYVFADHGETRTIVNAHGLHEYEWIPSDRAADEGTLAITLLRSVAYLGGGDRGMATTNRPGPGLKTPGGQVQRVLTFHYGLTVDRQDRAIAPWRVADEQAISVQSRGIRIPDPSEEAVPAIAEYRQSGQRGWLEIDNALLHVTSLRPAPDDREGIELRLVNLGETAASGSIRVRLPILGAHAIGLNGEVRRELTLETDGTDRCLTLELKPKEIVTIQFTIKE</sequence>
<dbReference type="InterPro" id="IPR028995">
    <property type="entry name" value="Glyco_hydro_57/38_cen_sf"/>
</dbReference>
<dbReference type="GO" id="GO:0030246">
    <property type="term" value="F:carbohydrate binding"/>
    <property type="evidence" value="ECO:0007669"/>
    <property type="project" value="InterPro"/>
</dbReference>
<dbReference type="Pfam" id="PF01074">
    <property type="entry name" value="Glyco_hydro_38N"/>
    <property type="match status" value="1"/>
</dbReference>
<dbReference type="SUPFAM" id="SSF74650">
    <property type="entry name" value="Galactose mutarotase-like"/>
    <property type="match status" value="1"/>
</dbReference>
<reference evidence="6 7" key="1">
    <citation type="submission" date="2017-08" db="EMBL/GenBank/DDBJ databases">
        <title>Substantial Increase in Enzyme Production by Combined Drug-Resistance Mutations in Paenibacillus agaridevorans.</title>
        <authorList>
            <person name="Tanaka Y."/>
            <person name="Funane K."/>
            <person name="Hosaka T."/>
            <person name="Shiwa Y."/>
            <person name="Fujita N."/>
            <person name="Miyazaki T."/>
            <person name="Yoshikawa H."/>
            <person name="Murakami K."/>
            <person name="Kasahara K."/>
            <person name="Inaoka T."/>
            <person name="Hiraga Y."/>
            <person name="Ochi K."/>
        </authorList>
    </citation>
    <scope>NUCLEOTIDE SEQUENCE [LARGE SCALE GENOMIC DNA]</scope>
    <source>
        <strain evidence="6 7">T-3040</strain>
    </source>
</reference>
<dbReference type="InterPro" id="IPR000602">
    <property type="entry name" value="Glyco_hydro_38_N"/>
</dbReference>
<dbReference type="RefSeq" id="WP_108991185.1">
    <property type="nucleotide sequence ID" value="NZ_BDQX01000019.1"/>
</dbReference>
<protein>
    <recommendedName>
        <fullName evidence="5">Glycoside hydrolase family 38 central domain-containing protein</fullName>
    </recommendedName>
</protein>
<dbReference type="SMART" id="SM00872">
    <property type="entry name" value="Alpha-mann_mid"/>
    <property type="match status" value="1"/>
</dbReference>
<dbReference type="Gene3D" id="2.60.40.2210">
    <property type="match status" value="1"/>
</dbReference>
<dbReference type="EMBL" id="BDQX01000019">
    <property type="protein sequence ID" value="GBG05729.1"/>
    <property type="molecule type" value="Genomic_DNA"/>
</dbReference>
<dbReference type="InterPro" id="IPR011682">
    <property type="entry name" value="Glyco_hydro_38_C"/>
</dbReference>
<dbReference type="Pfam" id="PF17677">
    <property type="entry name" value="Glyco_hydro38C2"/>
    <property type="match status" value="1"/>
</dbReference>
<dbReference type="GO" id="GO:0009313">
    <property type="term" value="P:oligosaccharide catabolic process"/>
    <property type="evidence" value="ECO:0007669"/>
    <property type="project" value="TreeGrafter"/>
</dbReference>
<evidence type="ECO:0000256" key="4">
    <source>
        <dbReference type="ARBA" id="ARBA00023295"/>
    </source>
</evidence>
<dbReference type="PANTHER" id="PTHR46017:SF2">
    <property type="entry name" value="MANNOSYLGLYCERATE HYDROLASE"/>
    <property type="match status" value="1"/>
</dbReference>
<gene>
    <name evidence="6" type="ORF">PAT3040_00213</name>
</gene>
<dbReference type="Proteomes" id="UP000245202">
    <property type="component" value="Unassembled WGS sequence"/>
</dbReference>
<dbReference type="PANTHER" id="PTHR46017">
    <property type="entry name" value="ALPHA-MANNOSIDASE 2C1"/>
    <property type="match status" value="1"/>
</dbReference>
<comment type="caution">
    <text evidence="6">The sequence shown here is derived from an EMBL/GenBank/DDBJ whole genome shotgun (WGS) entry which is preliminary data.</text>
</comment>
<organism evidence="6 7">
    <name type="scientific">Paenibacillus agaridevorans</name>
    <dbReference type="NCBI Taxonomy" id="171404"/>
    <lineage>
        <taxon>Bacteria</taxon>
        <taxon>Bacillati</taxon>
        <taxon>Bacillota</taxon>
        <taxon>Bacilli</taxon>
        <taxon>Bacillales</taxon>
        <taxon>Paenibacillaceae</taxon>
        <taxon>Paenibacillus</taxon>
    </lineage>
</organism>
<comment type="similarity">
    <text evidence="1">Belongs to the glycosyl hydrolase 38 family.</text>
</comment>
<evidence type="ECO:0000256" key="1">
    <source>
        <dbReference type="ARBA" id="ARBA00009792"/>
    </source>
</evidence>
<dbReference type="InterPro" id="IPR015341">
    <property type="entry name" value="Glyco_hydro_38_cen"/>
</dbReference>
<dbReference type="GO" id="GO:0004559">
    <property type="term" value="F:alpha-mannosidase activity"/>
    <property type="evidence" value="ECO:0007669"/>
    <property type="project" value="InterPro"/>
</dbReference>
<dbReference type="InterPro" id="IPR027291">
    <property type="entry name" value="Glyco_hydro_38_N_sf"/>
</dbReference>
<dbReference type="Gene3D" id="1.20.1270.50">
    <property type="entry name" value="Glycoside hydrolase family 38, central domain"/>
    <property type="match status" value="1"/>
</dbReference>
<feature type="domain" description="Glycoside hydrolase family 38 central" evidence="5">
    <location>
        <begin position="291"/>
        <end position="364"/>
    </location>
</feature>
<dbReference type="GO" id="GO:0046872">
    <property type="term" value="F:metal ion binding"/>
    <property type="evidence" value="ECO:0007669"/>
    <property type="project" value="UniProtKB-KW"/>
</dbReference>
<dbReference type="InterPro" id="IPR041147">
    <property type="entry name" value="GH38_C"/>
</dbReference>
<accession>A0A2R5EJC8</accession>
<evidence type="ECO:0000256" key="2">
    <source>
        <dbReference type="ARBA" id="ARBA00022723"/>
    </source>
</evidence>
<keyword evidence="2" id="KW-0479">Metal-binding</keyword>
<evidence type="ECO:0000259" key="5">
    <source>
        <dbReference type="SMART" id="SM00872"/>
    </source>
</evidence>
<dbReference type="Pfam" id="PF07748">
    <property type="entry name" value="Glyco_hydro_38C"/>
    <property type="match status" value="1"/>
</dbReference>
<dbReference type="GO" id="GO:0006013">
    <property type="term" value="P:mannose metabolic process"/>
    <property type="evidence" value="ECO:0007669"/>
    <property type="project" value="InterPro"/>
</dbReference>
<dbReference type="InterPro" id="IPR011013">
    <property type="entry name" value="Gal_mutarotase_sf_dom"/>
</dbReference>
<dbReference type="InterPro" id="IPR011330">
    <property type="entry name" value="Glyco_hydro/deAcase_b/a-brl"/>
</dbReference>
<name>A0A2R5EJC8_9BACL</name>